<feature type="transmembrane region" description="Helical" evidence="1">
    <location>
        <begin position="168"/>
        <end position="201"/>
    </location>
</feature>
<evidence type="ECO:0000313" key="2">
    <source>
        <dbReference type="EMBL" id="MDY7226193.1"/>
    </source>
</evidence>
<sequence>MAQTDFGGTGYGAHCALHPDQPAAGTCTRCGNFMCAQCTQEGAQSVCPTCQQRMGAGSAFPLTRENWNFSALWNYCFEVFKRDWLMISAAVLIFGGISFVVQMMAQLLPAVGTLLESQVLTVVLSIAAAIVQTVVQGLLGLGLMRMLIEVLQGQRANIERLFSQFHKVWTYLLTTLLVVLISIVPIGAIAGIVAGIIYFVGSEAAPFIAIGAGVLVLIPLIYFLLPLVFLQPEMAMRDDAPSPMELLRRCYAYAQGERPSIFGVMFVQGLVVLAGVLACCVGAIPASGMAYLLTAGLYLALSTGENVER</sequence>
<feature type="transmembrane region" description="Helical" evidence="1">
    <location>
        <begin position="84"/>
        <end position="107"/>
    </location>
</feature>
<protein>
    <submittedName>
        <fullName evidence="2">Zinc finger, RING-type domain-containing protein</fullName>
    </submittedName>
</protein>
<dbReference type="RefSeq" id="WP_321544914.1">
    <property type="nucleotide sequence ID" value="NZ_JAXIVS010000002.1"/>
</dbReference>
<feature type="transmembrane region" description="Helical" evidence="1">
    <location>
        <begin position="261"/>
        <end position="284"/>
    </location>
</feature>
<feature type="transmembrane region" description="Helical" evidence="1">
    <location>
        <begin position="207"/>
        <end position="230"/>
    </location>
</feature>
<proteinExistence type="predicted"/>
<dbReference type="Proteomes" id="UP001291309">
    <property type="component" value="Unassembled WGS sequence"/>
</dbReference>
<dbReference type="EMBL" id="JAXIVS010000002">
    <property type="protein sequence ID" value="MDY7226193.1"/>
    <property type="molecule type" value="Genomic_DNA"/>
</dbReference>
<keyword evidence="1" id="KW-1133">Transmembrane helix</keyword>
<feature type="transmembrane region" description="Helical" evidence="1">
    <location>
        <begin position="119"/>
        <end position="147"/>
    </location>
</feature>
<keyword evidence="3" id="KW-1185">Reference proteome</keyword>
<keyword evidence="1" id="KW-0812">Transmembrane</keyword>
<accession>A0ABU5GYB2</accession>
<organism evidence="2 3">
    <name type="scientific">Hyalangium rubrum</name>
    <dbReference type="NCBI Taxonomy" id="3103134"/>
    <lineage>
        <taxon>Bacteria</taxon>
        <taxon>Pseudomonadati</taxon>
        <taxon>Myxococcota</taxon>
        <taxon>Myxococcia</taxon>
        <taxon>Myxococcales</taxon>
        <taxon>Cystobacterineae</taxon>
        <taxon>Archangiaceae</taxon>
        <taxon>Hyalangium</taxon>
    </lineage>
</organism>
<name>A0ABU5GYB2_9BACT</name>
<keyword evidence="1" id="KW-0472">Membrane</keyword>
<gene>
    <name evidence="2" type="ORF">SYV04_07345</name>
</gene>
<reference evidence="2 3" key="1">
    <citation type="submission" date="2023-12" db="EMBL/GenBank/DDBJ databases">
        <title>the genome sequence of Hyalangium sp. s54d21.</title>
        <authorList>
            <person name="Zhang X."/>
        </authorList>
    </citation>
    <scope>NUCLEOTIDE SEQUENCE [LARGE SCALE GENOMIC DNA]</scope>
    <source>
        <strain evidence="3">s54d21</strain>
    </source>
</reference>
<evidence type="ECO:0000256" key="1">
    <source>
        <dbReference type="SAM" id="Phobius"/>
    </source>
</evidence>
<comment type="caution">
    <text evidence="2">The sequence shown here is derived from an EMBL/GenBank/DDBJ whole genome shotgun (WGS) entry which is preliminary data.</text>
</comment>
<evidence type="ECO:0000313" key="3">
    <source>
        <dbReference type="Proteomes" id="UP001291309"/>
    </source>
</evidence>